<proteinExistence type="predicted"/>
<name>A0AAV4XWS5_CAEEX</name>
<dbReference type="EMBL" id="BPLR01000918">
    <property type="protein sequence ID" value="GIY98355.1"/>
    <property type="molecule type" value="Genomic_DNA"/>
</dbReference>
<gene>
    <name evidence="1" type="ORF">CEXT_59731</name>
</gene>
<keyword evidence="2" id="KW-1185">Reference proteome</keyword>
<organism evidence="1 2">
    <name type="scientific">Caerostris extrusa</name>
    <name type="common">Bark spider</name>
    <name type="synonym">Caerostris bankana</name>
    <dbReference type="NCBI Taxonomy" id="172846"/>
    <lineage>
        <taxon>Eukaryota</taxon>
        <taxon>Metazoa</taxon>
        <taxon>Ecdysozoa</taxon>
        <taxon>Arthropoda</taxon>
        <taxon>Chelicerata</taxon>
        <taxon>Arachnida</taxon>
        <taxon>Araneae</taxon>
        <taxon>Araneomorphae</taxon>
        <taxon>Entelegynae</taxon>
        <taxon>Araneoidea</taxon>
        <taxon>Araneidae</taxon>
        <taxon>Caerostris</taxon>
    </lineage>
</organism>
<reference evidence="1 2" key="1">
    <citation type="submission" date="2021-06" db="EMBL/GenBank/DDBJ databases">
        <title>Caerostris extrusa draft genome.</title>
        <authorList>
            <person name="Kono N."/>
            <person name="Arakawa K."/>
        </authorList>
    </citation>
    <scope>NUCLEOTIDE SEQUENCE [LARGE SCALE GENOMIC DNA]</scope>
</reference>
<sequence length="95" mass="10983">MRNVTCQNQTNRICVYLHRQNLYETSGQEEMSFGSRKFSNSVMIESLLPLHRGGFMIHLSHYPRTDSLIAAHLTGRSCNHNTSVDILQYLVEKKK</sequence>
<protein>
    <submittedName>
        <fullName evidence="1">Uncharacterized protein</fullName>
    </submittedName>
</protein>
<comment type="caution">
    <text evidence="1">The sequence shown here is derived from an EMBL/GenBank/DDBJ whole genome shotgun (WGS) entry which is preliminary data.</text>
</comment>
<dbReference type="Proteomes" id="UP001054945">
    <property type="component" value="Unassembled WGS sequence"/>
</dbReference>
<dbReference type="AlphaFoldDB" id="A0AAV4XWS5"/>
<accession>A0AAV4XWS5</accession>
<evidence type="ECO:0000313" key="2">
    <source>
        <dbReference type="Proteomes" id="UP001054945"/>
    </source>
</evidence>
<evidence type="ECO:0000313" key="1">
    <source>
        <dbReference type="EMBL" id="GIY98355.1"/>
    </source>
</evidence>